<evidence type="ECO:0000256" key="2">
    <source>
        <dbReference type="ARBA" id="ARBA00023002"/>
    </source>
</evidence>
<dbReference type="InterPro" id="IPR002347">
    <property type="entry name" value="SDR_fam"/>
</dbReference>
<keyword evidence="5" id="KW-1185">Reference proteome</keyword>
<gene>
    <name evidence="4" type="ORF">IDM40_07600</name>
</gene>
<evidence type="ECO:0000256" key="3">
    <source>
        <dbReference type="RuleBase" id="RU000363"/>
    </source>
</evidence>
<proteinExistence type="inferred from homology"/>
<evidence type="ECO:0000313" key="5">
    <source>
        <dbReference type="Proteomes" id="UP000806528"/>
    </source>
</evidence>
<dbReference type="InterPro" id="IPR051911">
    <property type="entry name" value="SDR_oxidoreductase"/>
</dbReference>
<dbReference type="Pfam" id="PF00106">
    <property type="entry name" value="adh_short"/>
    <property type="match status" value="1"/>
</dbReference>
<dbReference type="InterPro" id="IPR020904">
    <property type="entry name" value="Sc_DH/Rdtase_CS"/>
</dbReference>
<keyword evidence="2" id="KW-0560">Oxidoreductase</keyword>
<dbReference type="RefSeq" id="WP_193121206.1">
    <property type="nucleotide sequence ID" value="NZ_JADBGI010000005.1"/>
</dbReference>
<evidence type="ECO:0000256" key="1">
    <source>
        <dbReference type="ARBA" id="ARBA00006484"/>
    </source>
</evidence>
<comment type="caution">
    <text evidence="4">The sequence shown here is derived from an EMBL/GenBank/DDBJ whole genome shotgun (WGS) entry which is preliminary data.</text>
</comment>
<protein>
    <submittedName>
        <fullName evidence="4">SDR family oxidoreductase</fullName>
    </submittedName>
</protein>
<dbReference type="PRINTS" id="PR00080">
    <property type="entry name" value="SDRFAMILY"/>
</dbReference>
<dbReference type="PANTHER" id="PTHR43976:SF16">
    <property type="entry name" value="SHORT-CHAIN DEHYDROGENASE_REDUCTASE FAMILY PROTEIN"/>
    <property type="match status" value="1"/>
</dbReference>
<dbReference type="InterPro" id="IPR036291">
    <property type="entry name" value="NAD(P)-bd_dom_sf"/>
</dbReference>
<comment type="similarity">
    <text evidence="1 3">Belongs to the short-chain dehydrogenases/reductases (SDR) family.</text>
</comment>
<reference evidence="4 5" key="1">
    <citation type="submission" date="2020-09" db="EMBL/GenBank/DDBJ databases">
        <title>Diversity and distribution of actinomycetes associated with coral in the coast of Hainan.</title>
        <authorList>
            <person name="Li F."/>
        </authorList>
    </citation>
    <scope>NUCLEOTIDE SEQUENCE [LARGE SCALE GENOMIC DNA]</scope>
    <source>
        <strain evidence="4 5">HNM0947</strain>
    </source>
</reference>
<dbReference type="PROSITE" id="PS00061">
    <property type="entry name" value="ADH_SHORT"/>
    <property type="match status" value="1"/>
</dbReference>
<organism evidence="4 5">
    <name type="scientific">Nocardiopsis coralli</name>
    <dbReference type="NCBI Taxonomy" id="2772213"/>
    <lineage>
        <taxon>Bacteria</taxon>
        <taxon>Bacillati</taxon>
        <taxon>Actinomycetota</taxon>
        <taxon>Actinomycetes</taxon>
        <taxon>Streptosporangiales</taxon>
        <taxon>Nocardiopsidaceae</taxon>
        <taxon>Nocardiopsis</taxon>
    </lineage>
</organism>
<sequence>MPQNVLVTGASSGIGRATAELFHAKGWNVVATMRNPSAETELTGRERLLVTRLDVTDHASITSAVAEAEEHFGPVDVLVNNAGFAVLGPLESVPVQAIERQFATNVTGLLAVTKAVLPRFRTRRSGVVVNVSSLAGKVAFPLGSLYVASKHAVEGVSESLSFELRAIGARMKIIEPGGVESDFGHRSSEVNHDEELTEYGPLLEKVVAGLKAGTGAEGAPASGVARAVFDAATDGTDRLRYVVGEDAEQAIAHRAGADDAEYLAQVNAQFGL</sequence>
<dbReference type="SUPFAM" id="SSF51735">
    <property type="entry name" value="NAD(P)-binding Rossmann-fold domains"/>
    <property type="match status" value="1"/>
</dbReference>
<dbReference type="PANTHER" id="PTHR43976">
    <property type="entry name" value="SHORT CHAIN DEHYDROGENASE"/>
    <property type="match status" value="1"/>
</dbReference>
<dbReference type="CDD" id="cd05374">
    <property type="entry name" value="17beta-HSD-like_SDR_c"/>
    <property type="match status" value="1"/>
</dbReference>
<dbReference type="Proteomes" id="UP000806528">
    <property type="component" value="Unassembled WGS sequence"/>
</dbReference>
<accession>A0ABR9P402</accession>
<dbReference type="PRINTS" id="PR00081">
    <property type="entry name" value="GDHRDH"/>
</dbReference>
<dbReference type="EMBL" id="JADBGI010000005">
    <property type="protein sequence ID" value="MBE2998566.1"/>
    <property type="molecule type" value="Genomic_DNA"/>
</dbReference>
<dbReference type="Gene3D" id="3.40.50.720">
    <property type="entry name" value="NAD(P)-binding Rossmann-like Domain"/>
    <property type="match status" value="1"/>
</dbReference>
<name>A0ABR9P402_9ACTN</name>
<evidence type="ECO:0000313" key="4">
    <source>
        <dbReference type="EMBL" id="MBE2998566.1"/>
    </source>
</evidence>